<evidence type="ECO:0000256" key="7">
    <source>
        <dbReference type="ARBA" id="ARBA00023237"/>
    </source>
</evidence>
<dbReference type="SUPFAM" id="SSF56935">
    <property type="entry name" value="Porins"/>
    <property type="match status" value="1"/>
</dbReference>
<dbReference type="RefSeq" id="WP_169229565.1">
    <property type="nucleotide sequence ID" value="NZ_JABBGF010000001.1"/>
</dbReference>
<keyword evidence="5 9" id="KW-0798">TonB box</keyword>
<dbReference type="Pfam" id="PF00593">
    <property type="entry name" value="TonB_dep_Rec_b-barrel"/>
    <property type="match status" value="1"/>
</dbReference>
<keyword evidence="6 8" id="KW-0472">Membrane</keyword>
<dbReference type="AlphaFoldDB" id="A0A7Y0FHE9"/>
<dbReference type="EMBL" id="JABBGF010000001">
    <property type="protein sequence ID" value="NML56156.1"/>
    <property type="molecule type" value="Genomic_DNA"/>
</dbReference>
<evidence type="ECO:0000313" key="13">
    <source>
        <dbReference type="Proteomes" id="UP000552615"/>
    </source>
</evidence>
<dbReference type="InterPro" id="IPR039426">
    <property type="entry name" value="TonB-dep_rcpt-like"/>
</dbReference>
<proteinExistence type="inferred from homology"/>
<keyword evidence="12" id="KW-0675">Receptor</keyword>
<dbReference type="PANTHER" id="PTHR30069:SF28">
    <property type="entry name" value="TONB-DEPENDENT RECEPTOR YNCD-RELATED"/>
    <property type="match status" value="1"/>
</dbReference>
<organism evidence="12 13">
    <name type="scientific">Chryseobacterium cheonjiense</name>
    <dbReference type="NCBI Taxonomy" id="2728845"/>
    <lineage>
        <taxon>Bacteria</taxon>
        <taxon>Pseudomonadati</taxon>
        <taxon>Bacteroidota</taxon>
        <taxon>Flavobacteriia</taxon>
        <taxon>Flavobacteriales</taxon>
        <taxon>Weeksellaceae</taxon>
        <taxon>Chryseobacterium group</taxon>
        <taxon>Chryseobacterium</taxon>
    </lineage>
</organism>
<protein>
    <submittedName>
        <fullName evidence="12">TonB-dependent receptor</fullName>
    </submittedName>
</protein>
<dbReference type="PANTHER" id="PTHR30069">
    <property type="entry name" value="TONB-DEPENDENT OUTER MEMBRANE RECEPTOR"/>
    <property type="match status" value="1"/>
</dbReference>
<dbReference type="InterPro" id="IPR037066">
    <property type="entry name" value="Plug_dom_sf"/>
</dbReference>
<dbReference type="InterPro" id="IPR000531">
    <property type="entry name" value="Beta-barrel_TonB"/>
</dbReference>
<comment type="caution">
    <text evidence="12">The sequence shown here is derived from an EMBL/GenBank/DDBJ whole genome shotgun (WGS) entry which is preliminary data.</text>
</comment>
<keyword evidence="4 8" id="KW-0812">Transmembrane</keyword>
<feature type="domain" description="TonB-dependent receptor plug" evidence="11">
    <location>
        <begin position="43"/>
        <end position="148"/>
    </location>
</feature>
<evidence type="ECO:0000259" key="11">
    <source>
        <dbReference type="Pfam" id="PF07715"/>
    </source>
</evidence>
<accession>A0A7Y0FHE9</accession>
<keyword evidence="3 8" id="KW-1134">Transmembrane beta strand</keyword>
<evidence type="ECO:0000256" key="4">
    <source>
        <dbReference type="ARBA" id="ARBA00022692"/>
    </source>
</evidence>
<gene>
    <name evidence="12" type="ORF">HHL20_02245</name>
</gene>
<dbReference type="InterPro" id="IPR012910">
    <property type="entry name" value="Plug_dom"/>
</dbReference>
<feature type="domain" description="TonB-dependent receptor-like beta-barrel" evidence="10">
    <location>
        <begin position="264"/>
        <end position="641"/>
    </location>
</feature>
<dbReference type="Pfam" id="PF07715">
    <property type="entry name" value="Plug"/>
    <property type="match status" value="1"/>
</dbReference>
<comment type="similarity">
    <text evidence="8 9">Belongs to the TonB-dependent receptor family.</text>
</comment>
<name>A0A7Y0FHE9_9FLAO</name>
<evidence type="ECO:0000313" key="12">
    <source>
        <dbReference type="EMBL" id="NML56156.1"/>
    </source>
</evidence>
<dbReference type="GO" id="GO:0009279">
    <property type="term" value="C:cell outer membrane"/>
    <property type="evidence" value="ECO:0007669"/>
    <property type="project" value="UniProtKB-SubCell"/>
</dbReference>
<comment type="subcellular location">
    <subcellularLocation>
        <location evidence="1 8">Cell outer membrane</location>
        <topology evidence="1 8">Multi-pass membrane protein</topology>
    </subcellularLocation>
</comment>
<keyword evidence="13" id="KW-1185">Reference proteome</keyword>
<evidence type="ECO:0000256" key="8">
    <source>
        <dbReference type="PROSITE-ProRule" id="PRU01360"/>
    </source>
</evidence>
<dbReference type="Proteomes" id="UP000552615">
    <property type="component" value="Unassembled WGS sequence"/>
</dbReference>
<reference evidence="12 13" key="1">
    <citation type="submission" date="2020-04" db="EMBL/GenBank/DDBJ databases">
        <title>Chryseobacterium sp. RJ-7-14 sp. nov., isolated from Jeju soil.</title>
        <authorList>
            <person name="Dahal R.H."/>
            <person name="Chaudhary D.K."/>
        </authorList>
    </citation>
    <scope>NUCLEOTIDE SEQUENCE [LARGE SCALE GENOMIC DNA]</scope>
    <source>
        <strain evidence="12 13">RJ-7-14</strain>
    </source>
</reference>
<evidence type="ECO:0000256" key="1">
    <source>
        <dbReference type="ARBA" id="ARBA00004571"/>
    </source>
</evidence>
<dbReference type="Gene3D" id="2.40.170.20">
    <property type="entry name" value="TonB-dependent receptor, beta-barrel domain"/>
    <property type="match status" value="1"/>
</dbReference>
<evidence type="ECO:0000256" key="5">
    <source>
        <dbReference type="ARBA" id="ARBA00023077"/>
    </source>
</evidence>
<evidence type="ECO:0000256" key="3">
    <source>
        <dbReference type="ARBA" id="ARBA00022452"/>
    </source>
</evidence>
<evidence type="ECO:0000256" key="6">
    <source>
        <dbReference type="ARBA" id="ARBA00023136"/>
    </source>
</evidence>
<keyword evidence="2 8" id="KW-0813">Transport</keyword>
<dbReference type="Gene3D" id="2.170.130.10">
    <property type="entry name" value="TonB-dependent receptor, plug domain"/>
    <property type="match status" value="1"/>
</dbReference>
<dbReference type="PROSITE" id="PS52016">
    <property type="entry name" value="TONB_DEPENDENT_REC_3"/>
    <property type="match status" value="1"/>
</dbReference>
<dbReference type="GO" id="GO:0015344">
    <property type="term" value="F:siderophore uptake transmembrane transporter activity"/>
    <property type="evidence" value="ECO:0007669"/>
    <property type="project" value="TreeGrafter"/>
</dbReference>
<dbReference type="GO" id="GO:0044718">
    <property type="term" value="P:siderophore transmembrane transport"/>
    <property type="evidence" value="ECO:0007669"/>
    <property type="project" value="TreeGrafter"/>
</dbReference>
<evidence type="ECO:0000259" key="10">
    <source>
        <dbReference type="Pfam" id="PF00593"/>
    </source>
</evidence>
<keyword evidence="7 8" id="KW-0998">Cell outer membrane</keyword>
<sequence length="676" mass="77541">MKKIYILLPTIFTALLSAQKRDSAELISEVQIDAYKKPAAFISSTKSVSVVSENLINQNPPERMLESINQIAGARMEERSPGSYRISLRGSTLRSPFGVRNVKVYLDDFIFSDASGNTYFNVISPELIKRMEIYKGPEGGDYGAVTGGTVLLKTTSSENTSANLAVGSYGTFNQSFNLSRQLGKHFVEIFQNYYQTDSYREQSKVLRKQIFLKDNFQYSEQGLLKAMILYADLDYQTPGGLTLEQMELNRKQARPATKTVPGAKDQDAGIRNKMILAGLSNEYNFNRNFSHFILVQGSYVDFENPFITNFENRFEKNIALRTHFNYEKNWTNISLAYRLGFEGGINDIQVKNYDNNRGTEGNPQNFDKIKNTSGFYFLSQKLNIAGKLFTDISLSLNSNAYEWERTFPRPENGRVQFKNQWLPNFGLNYLIGKGFSVRAKIGKGNSAPTNEEIRASDQQFNVDLMPEYGWNKEFGIRKQFGNSIFLEGSYFDFRMKDAIVRRQNDAGQEFFVNSGETVQKGIELLLESKSFNLKNNIFSFFKFRMSGSFYRFTFENYRQNDADYSGNDLTGVPRTTVNSLLNFVLFKKLAVDYSHFYTSKIPLNDANSVWSEPSLVGNIQFRFPFELDRTRLNLFLQIQNLYNEDYVSGFDINAFGNRYYNPAAKRNFIFGVKMDF</sequence>
<evidence type="ECO:0000256" key="2">
    <source>
        <dbReference type="ARBA" id="ARBA00022448"/>
    </source>
</evidence>
<dbReference type="InterPro" id="IPR036942">
    <property type="entry name" value="Beta-barrel_TonB_sf"/>
</dbReference>
<evidence type="ECO:0000256" key="9">
    <source>
        <dbReference type="RuleBase" id="RU003357"/>
    </source>
</evidence>